<proteinExistence type="predicted"/>
<organism evidence="1 2">
    <name type="scientific">Rhodocollybia butyracea</name>
    <dbReference type="NCBI Taxonomy" id="206335"/>
    <lineage>
        <taxon>Eukaryota</taxon>
        <taxon>Fungi</taxon>
        <taxon>Dikarya</taxon>
        <taxon>Basidiomycota</taxon>
        <taxon>Agaricomycotina</taxon>
        <taxon>Agaricomycetes</taxon>
        <taxon>Agaricomycetidae</taxon>
        <taxon>Agaricales</taxon>
        <taxon>Marasmiineae</taxon>
        <taxon>Omphalotaceae</taxon>
        <taxon>Rhodocollybia</taxon>
    </lineage>
</organism>
<protein>
    <submittedName>
        <fullName evidence="1">Uncharacterized protein</fullName>
    </submittedName>
</protein>
<keyword evidence="2" id="KW-1185">Reference proteome</keyword>
<reference evidence="1" key="1">
    <citation type="submission" date="2020-11" db="EMBL/GenBank/DDBJ databases">
        <authorList>
            <consortium name="DOE Joint Genome Institute"/>
            <person name="Ahrendt S."/>
            <person name="Riley R."/>
            <person name="Andreopoulos W."/>
            <person name="Labutti K."/>
            <person name="Pangilinan J."/>
            <person name="Ruiz-Duenas F.J."/>
            <person name="Barrasa J.M."/>
            <person name="Sanchez-Garcia M."/>
            <person name="Camarero S."/>
            <person name="Miyauchi S."/>
            <person name="Serrano A."/>
            <person name="Linde D."/>
            <person name="Babiker R."/>
            <person name="Drula E."/>
            <person name="Ayuso-Fernandez I."/>
            <person name="Pacheco R."/>
            <person name="Padilla G."/>
            <person name="Ferreira P."/>
            <person name="Barriuso J."/>
            <person name="Kellner H."/>
            <person name="Castanera R."/>
            <person name="Alfaro M."/>
            <person name="Ramirez L."/>
            <person name="Pisabarro A.G."/>
            <person name="Kuo A."/>
            <person name="Tritt A."/>
            <person name="Lipzen A."/>
            <person name="He G."/>
            <person name="Yan M."/>
            <person name="Ng V."/>
            <person name="Cullen D."/>
            <person name="Martin F."/>
            <person name="Rosso M.-N."/>
            <person name="Henrissat B."/>
            <person name="Hibbett D."/>
            <person name="Martinez A.T."/>
            <person name="Grigoriev I.V."/>
        </authorList>
    </citation>
    <scope>NUCLEOTIDE SEQUENCE</scope>
    <source>
        <strain evidence="1">AH 40177</strain>
    </source>
</reference>
<dbReference type="EMBL" id="JADNRY010000074">
    <property type="protein sequence ID" value="KAF9067351.1"/>
    <property type="molecule type" value="Genomic_DNA"/>
</dbReference>
<evidence type="ECO:0000313" key="1">
    <source>
        <dbReference type="EMBL" id="KAF9067351.1"/>
    </source>
</evidence>
<dbReference type="OrthoDB" id="412006at2759"/>
<gene>
    <name evidence="1" type="ORF">BDP27DRAFT_1159965</name>
</gene>
<accession>A0A9P5U5V1</accession>
<feature type="non-terminal residue" evidence="1">
    <location>
        <position position="1"/>
    </location>
</feature>
<evidence type="ECO:0000313" key="2">
    <source>
        <dbReference type="Proteomes" id="UP000772434"/>
    </source>
</evidence>
<sequence length="108" mass="12187">IQRMHPYKATLPGSCPNVLFCKTSKWIVPHIGPLYRATFTLEYYPNKWPNTQTFVQRKPGKSDYSQPGSWRPLVFSEGLAGLLNSVVCDEAMKESEIHSLLPAMQFGG</sequence>
<name>A0A9P5U5V1_9AGAR</name>
<feature type="non-terminal residue" evidence="1">
    <location>
        <position position="108"/>
    </location>
</feature>
<dbReference type="Proteomes" id="UP000772434">
    <property type="component" value="Unassembled WGS sequence"/>
</dbReference>
<comment type="caution">
    <text evidence="1">The sequence shown here is derived from an EMBL/GenBank/DDBJ whole genome shotgun (WGS) entry which is preliminary data.</text>
</comment>
<dbReference type="AlphaFoldDB" id="A0A9P5U5V1"/>